<dbReference type="HOGENOM" id="CLU_092850_0_0_1"/>
<dbReference type="InterPro" id="IPR027915">
    <property type="entry name" value="DUF4452"/>
</dbReference>
<proteinExistence type="predicted"/>
<keyword evidence="3" id="KW-1185">Reference proteome</keyword>
<accession>A0A072NZV4</accession>
<sequence length="221" mass="24343">MSTFFYGGQHHQQQHHQVQHPHPMPQSHNHHGRSRRAPRLSSAQNSHRQFRGPKIVKEVVVAEAPSITAYRARFEAGRSFDIDDDLEFCPNLLTFDEVCADFSDPTRFLADLEKRQSVTSGSDRSSLSSGSPSSSPLQTQIQPHQITPSLSISSAATSAYMSPPNFTGNNSSLKIHQPSAIRSSRTSAIPIVNPSTGNRIASPPSSISPGMMQQTTMARRW</sequence>
<dbReference type="GeneID" id="25285940"/>
<dbReference type="OrthoDB" id="5408025at2759"/>
<dbReference type="Pfam" id="PF14618">
    <property type="entry name" value="DUF4452"/>
    <property type="match status" value="1"/>
</dbReference>
<evidence type="ECO:0000313" key="3">
    <source>
        <dbReference type="Proteomes" id="UP000027920"/>
    </source>
</evidence>
<feature type="region of interest" description="Disordered" evidence="1">
    <location>
        <begin position="115"/>
        <end position="143"/>
    </location>
</feature>
<gene>
    <name evidence="2" type="ORF">A1O9_11039</name>
</gene>
<reference evidence="2 3" key="1">
    <citation type="submission" date="2013-03" db="EMBL/GenBank/DDBJ databases">
        <title>The Genome Sequence of Exophiala aquamarina CBS 119918.</title>
        <authorList>
            <consortium name="The Broad Institute Genomics Platform"/>
            <person name="Cuomo C."/>
            <person name="de Hoog S."/>
            <person name="Gorbushina A."/>
            <person name="Walker B."/>
            <person name="Young S.K."/>
            <person name="Zeng Q."/>
            <person name="Gargeya S."/>
            <person name="Fitzgerald M."/>
            <person name="Haas B."/>
            <person name="Abouelleil A."/>
            <person name="Allen A.W."/>
            <person name="Alvarado L."/>
            <person name="Arachchi H.M."/>
            <person name="Berlin A.M."/>
            <person name="Chapman S.B."/>
            <person name="Gainer-Dewar J."/>
            <person name="Goldberg J."/>
            <person name="Griggs A."/>
            <person name="Gujja S."/>
            <person name="Hansen M."/>
            <person name="Howarth C."/>
            <person name="Imamovic A."/>
            <person name="Ireland A."/>
            <person name="Larimer J."/>
            <person name="McCowan C."/>
            <person name="Murphy C."/>
            <person name="Pearson M."/>
            <person name="Poon T.W."/>
            <person name="Priest M."/>
            <person name="Roberts A."/>
            <person name="Saif S."/>
            <person name="Shea T."/>
            <person name="Sisk P."/>
            <person name="Sykes S."/>
            <person name="Wortman J."/>
            <person name="Nusbaum C."/>
            <person name="Birren B."/>
        </authorList>
    </citation>
    <scope>NUCLEOTIDE SEQUENCE [LARGE SCALE GENOMIC DNA]</scope>
    <source>
        <strain evidence="2 3">CBS 119918</strain>
    </source>
</reference>
<feature type="region of interest" description="Disordered" evidence="1">
    <location>
        <begin position="189"/>
        <end position="221"/>
    </location>
</feature>
<evidence type="ECO:0000256" key="1">
    <source>
        <dbReference type="SAM" id="MobiDB-lite"/>
    </source>
</evidence>
<dbReference type="EMBL" id="AMGV01000015">
    <property type="protein sequence ID" value="KEF53131.1"/>
    <property type="molecule type" value="Genomic_DNA"/>
</dbReference>
<comment type="caution">
    <text evidence="2">The sequence shown here is derived from an EMBL/GenBank/DDBJ whole genome shotgun (WGS) entry which is preliminary data.</text>
</comment>
<dbReference type="RefSeq" id="XP_013255721.1">
    <property type="nucleotide sequence ID" value="XM_013400267.1"/>
</dbReference>
<protein>
    <submittedName>
        <fullName evidence="2">Uncharacterized protein</fullName>
    </submittedName>
</protein>
<dbReference type="VEuPathDB" id="FungiDB:A1O9_11039"/>
<dbReference type="PANTHER" id="PTHR39615">
    <property type="entry name" value="YALI0E17897P"/>
    <property type="match status" value="1"/>
</dbReference>
<dbReference type="Proteomes" id="UP000027920">
    <property type="component" value="Unassembled WGS sequence"/>
</dbReference>
<feature type="region of interest" description="Disordered" evidence="1">
    <location>
        <begin position="1"/>
        <end position="51"/>
    </location>
</feature>
<feature type="compositionally biased region" description="Low complexity" evidence="1">
    <location>
        <begin position="120"/>
        <end position="137"/>
    </location>
</feature>
<evidence type="ECO:0000313" key="2">
    <source>
        <dbReference type="EMBL" id="KEF53131.1"/>
    </source>
</evidence>
<organism evidence="2 3">
    <name type="scientific">Exophiala aquamarina CBS 119918</name>
    <dbReference type="NCBI Taxonomy" id="1182545"/>
    <lineage>
        <taxon>Eukaryota</taxon>
        <taxon>Fungi</taxon>
        <taxon>Dikarya</taxon>
        <taxon>Ascomycota</taxon>
        <taxon>Pezizomycotina</taxon>
        <taxon>Eurotiomycetes</taxon>
        <taxon>Chaetothyriomycetidae</taxon>
        <taxon>Chaetothyriales</taxon>
        <taxon>Herpotrichiellaceae</taxon>
        <taxon>Exophiala</taxon>
    </lineage>
</organism>
<dbReference type="AlphaFoldDB" id="A0A072NZV4"/>
<feature type="compositionally biased region" description="Basic residues" evidence="1">
    <location>
        <begin position="28"/>
        <end position="38"/>
    </location>
</feature>
<name>A0A072NZV4_9EURO</name>
<dbReference type="PANTHER" id="PTHR39615:SF1">
    <property type="entry name" value="YALI0E17897P"/>
    <property type="match status" value="1"/>
</dbReference>